<name>A0A091C4H7_9GAMM</name>
<keyword evidence="4" id="KW-1185">Reference proteome</keyword>
<dbReference type="PANTHER" id="PTHR38600">
    <property type="entry name" value="TRANSCRIPTIONAL REGULATORY PROTEIN"/>
    <property type="match status" value="1"/>
</dbReference>
<dbReference type="Proteomes" id="UP000029391">
    <property type="component" value="Unassembled WGS sequence"/>
</dbReference>
<dbReference type="RefSeq" id="WP_043796903.1">
    <property type="nucleotide sequence ID" value="NZ_AUFF01000001.1"/>
</dbReference>
<dbReference type="STRING" id="1121013.GCA_000426365_00719"/>
<dbReference type="EMBL" id="AWXU01000004">
    <property type="protein sequence ID" value="KFN51530.1"/>
    <property type="molecule type" value="Genomic_DNA"/>
</dbReference>
<sequence length="146" mass="16091">MDRLSETFAALADPTRRAILARLTAGETSVTELAQPFAMSLPAVSKHLKVLEKAGLVTRGREAQWRPVRLDAGPLKDADAWLEPYRRLWESRFDRLEAFLAETMAAEAEAGKKPAPGAATAKPEKSPKPAKSKTTAARKRRTRSPR</sequence>
<proteinExistence type="predicted"/>
<feature type="domain" description="HTH arsR-type" evidence="2">
    <location>
        <begin position="1"/>
        <end position="90"/>
    </location>
</feature>
<evidence type="ECO:0000313" key="3">
    <source>
        <dbReference type="EMBL" id="KFN51530.1"/>
    </source>
</evidence>
<dbReference type="PRINTS" id="PR00778">
    <property type="entry name" value="HTHARSR"/>
</dbReference>
<dbReference type="AlphaFoldDB" id="A0A091C4H7"/>
<gene>
    <name evidence="3" type="ORF">P873_00285</name>
</gene>
<accession>A0A091C4H7</accession>
<dbReference type="Gene3D" id="1.10.10.10">
    <property type="entry name" value="Winged helix-like DNA-binding domain superfamily/Winged helix DNA-binding domain"/>
    <property type="match status" value="1"/>
</dbReference>
<feature type="compositionally biased region" description="Low complexity" evidence="1">
    <location>
        <begin position="107"/>
        <end position="121"/>
    </location>
</feature>
<dbReference type="PROSITE" id="PS50987">
    <property type="entry name" value="HTH_ARSR_2"/>
    <property type="match status" value="1"/>
</dbReference>
<dbReference type="InterPro" id="IPR036388">
    <property type="entry name" value="WH-like_DNA-bd_sf"/>
</dbReference>
<organism evidence="3 4">
    <name type="scientific">Arenimonas composti TR7-09 = DSM 18010</name>
    <dbReference type="NCBI Taxonomy" id="1121013"/>
    <lineage>
        <taxon>Bacteria</taxon>
        <taxon>Pseudomonadati</taxon>
        <taxon>Pseudomonadota</taxon>
        <taxon>Gammaproteobacteria</taxon>
        <taxon>Lysobacterales</taxon>
        <taxon>Lysobacteraceae</taxon>
        <taxon>Arenimonas</taxon>
    </lineage>
</organism>
<evidence type="ECO:0000259" key="2">
    <source>
        <dbReference type="PROSITE" id="PS50987"/>
    </source>
</evidence>
<dbReference type="eggNOG" id="COG0640">
    <property type="taxonomic scope" value="Bacteria"/>
</dbReference>
<dbReference type="OrthoDB" id="46768at2"/>
<evidence type="ECO:0000313" key="4">
    <source>
        <dbReference type="Proteomes" id="UP000029391"/>
    </source>
</evidence>
<dbReference type="NCBIfam" id="NF033788">
    <property type="entry name" value="HTH_metalloreg"/>
    <property type="match status" value="1"/>
</dbReference>
<protein>
    <recommendedName>
        <fullName evidence="2">HTH arsR-type domain-containing protein</fullName>
    </recommendedName>
</protein>
<dbReference type="SUPFAM" id="SSF46785">
    <property type="entry name" value="Winged helix' DNA-binding domain"/>
    <property type="match status" value="1"/>
</dbReference>
<dbReference type="PANTHER" id="PTHR38600:SF2">
    <property type="entry name" value="SLL0088 PROTEIN"/>
    <property type="match status" value="1"/>
</dbReference>
<reference evidence="3 4" key="1">
    <citation type="submission" date="2013-09" db="EMBL/GenBank/DDBJ databases">
        <title>Genome sequencing of Arenimonas composti.</title>
        <authorList>
            <person name="Chen F."/>
            <person name="Wang G."/>
        </authorList>
    </citation>
    <scope>NUCLEOTIDE SEQUENCE [LARGE SCALE GENOMIC DNA]</scope>
    <source>
        <strain evidence="3 4">TR7-09</strain>
    </source>
</reference>
<dbReference type="SMART" id="SM00418">
    <property type="entry name" value="HTH_ARSR"/>
    <property type="match status" value="1"/>
</dbReference>
<dbReference type="InterPro" id="IPR011991">
    <property type="entry name" value="ArsR-like_HTH"/>
</dbReference>
<dbReference type="InterPro" id="IPR036390">
    <property type="entry name" value="WH_DNA-bd_sf"/>
</dbReference>
<feature type="region of interest" description="Disordered" evidence="1">
    <location>
        <begin position="107"/>
        <end position="146"/>
    </location>
</feature>
<dbReference type="GO" id="GO:0003700">
    <property type="term" value="F:DNA-binding transcription factor activity"/>
    <property type="evidence" value="ECO:0007669"/>
    <property type="project" value="InterPro"/>
</dbReference>
<dbReference type="Pfam" id="PF12840">
    <property type="entry name" value="HTH_20"/>
    <property type="match status" value="1"/>
</dbReference>
<dbReference type="InterPro" id="IPR001845">
    <property type="entry name" value="HTH_ArsR_DNA-bd_dom"/>
</dbReference>
<evidence type="ECO:0000256" key="1">
    <source>
        <dbReference type="SAM" id="MobiDB-lite"/>
    </source>
</evidence>
<comment type="caution">
    <text evidence="3">The sequence shown here is derived from an EMBL/GenBank/DDBJ whole genome shotgun (WGS) entry which is preliminary data.</text>
</comment>
<feature type="compositionally biased region" description="Basic residues" evidence="1">
    <location>
        <begin position="128"/>
        <end position="146"/>
    </location>
</feature>
<dbReference type="CDD" id="cd00090">
    <property type="entry name" value="HTH_ARSR"/>
    <property type="match status" value="1"/>
</dbReference>